<dbReference type="EMBL" id="AZGY01000002">
    <property type="protein sequence ID" value="OAA32140.1"/>
    <property type="molecule type" value="Genomic_DNA"/>
</dbReference>
<proteinExistence type="predicted"/>
<feature type="compositionally biased region" description="Basic and acidic residues" evidence="1">
    <location>
        <begin position="171"/>
        <end position="191"/>
    </location>
</feature>
<evidence type="ECO:0000313" key="3">
    <source>
        <dbReference type="Proteomes" id="UP000078544"/>
    </source>
</evidence>
<feature type="region of interest" description="Disordered" evidence="1">
    <location>
        <begin position="154"/>
        <end position="238"/>
    </location>
</feature>
<evidence type="ECO:0000313" key="2">
    <source>
        <dbReference type="EMBL" id="OAA32140.1"/>
    </source>
</evidence>
<dbReference type="OrthoDB" id="5409477at2759"/>
<comment type="caution">
    <text evidence="2">The sequence shown here is derived from an EMBL/GenBank/DDBJ whole genome shotgun (WGS) entry which is preliminary data.</text>
</comment>
<sequence length="238" mass="26648">MATRAVPSKPPKGYISMDPNCAICRAPASMACECEARGLSLALQHAEDQVMRSKYDEIRAWVRGHAQDYILQYFTLLTERRKKAHSIHLDQITAHAFYHYNAPPHPNQIADAQAALKCGIDEDWQASVQRYPEVLQYFFSLVDLTLPDDHDVAVKDPPLSALNGRRKTSRRGNEGGRGTGERLTDGRRAREAPGPAPFAPSPYSGRDPMQDRRVPMPTSRRQAAERMPPPSNYYGGYA</sequence>
<name>A0A166U750_9HYPO</name>
<accession>A0A166U750</accession>
<organism evidence="2 3">
    <name type="scientific">Moelleriella libera RCEF 2490</name>
    <dbReference type="NCBI Taxonomy" id="1081109"/>
    <lineage>
        <taxon>Eukaryota</taxon>
        <taxon>Fungi</taxon>
        <taxon>Dikarya</taxon>
        <taxon>Ascomycota</taxon>
        <taxon>Pezizomycotina</taxon>
        <taxon>Sordariomycetes</taxon>
        <taxon>Hypocreomycetidae</taxon>
        <taxon>Hypocreales</taxon>
        <taxon>Clavicipitaceae</taxon>
        <taxon>Moelleriella</taxon>
    </lineage>
</organism>
<gene>
    <name evidence="2" type="ORF">AAL_01472</name>
</gene>
<reference evidence="2 3" key="1">
    <citation type="journal article" date="2016" name="Genome Biol. Evol.">
        <title>Divergent and convergent evolution of fungal pathogenicity.</title>
        <authorList>
            <person name="Shang Y."/>
            <person name="Xiao G."/>
            <person name="Zheng P."/>
            <person name="Cen K."/>
            <person name="Zhan S."/>
            <person name="Wang C."/>
        </authorList>
    </citation>
    <scope>NUCLEOTIDE SEQUENCE [LARGE SCALE GENOMIC DNA]</scope>
    <source>
        <strain evidence="2 3">RCEF 2490</strain>
    </source>
</reference>
<evidence type="ECO:0008006" key="4">
    <source>
        <dbReference type="Google" id="ProtNLM"/>
    </source>
</evidence>
<dbReference type="Proteomes" id="UP000078544">
    <property type="component" value="Unassembled WGS sequence"/>
</dbReference>
<evidence type="ECO:0000256" key="1">
    <source>
        <dbReference type="SAM" id="MobiDB-lite"/>
    </source>
</evidence>
<protein>
    <recommendedName>
        <fullName evidence="4">Serine/threonine protein phosphatase</fullName>
    </recommendedName>
</protein>
<dbReference type="AlphaFoldDB" id="A0A166U750"/>
<keyword evidence="3" id="KW-1185">Reference proteome</keyword>